<reference evidence="4" key="1">
    <citation type="submission" date="2025-08" db="UniProtKB">
        <authorList>
            <consortium name="RefSeq"/>
        </authorList>
    </citation>
    <scope>IDENTIFICATION</scope>
</reference>
<evidence type="ECO:0000313" key="4">
    <source>
        <dbReference type="RefSeq" id="XP_065720324.2"/>
    </source>
</evidence>
<dbReference type="Pfam" id="PF00059">
    <property type="entry name" value="Lectin_C"/>
    <property type="match status" value="1"/>
</dbReference>
<dbReference type="SUPFAM" id="SSF56436">
    <property type="entry name" value="C-type lectin-like"/>
    <property type="match status" value="1"/>
</dbReference>
<dbReference type="RefSeq" id="XP_065720324.2">
    <property type="nucleotide sequence ID" value="XM_065864252.2"/>
</dbReference>
<dbReference type="Proteomes" id="UP001652628">
    <property type="component" value="Chromosome 3"/>
</dbReference>
<evidence type="ECO:0000256" key="1">
    <source>
        <dbReference type="SAM" id="MobiDB-lite"/>
    </source>
</evidence>
<protein>
    <submittedName>
        <fullName evidence="4">Accessory gland protein Acp29AB-like</fullName>
    </submittedName>
</protein>
<dbReference type="Gene3D" id="3.10.100.10">
    <property type="entry name" value="Mannose-Binding Protein A, subunit A"/>
    <property type="match status" value="1"/>
</dbReference>
<feature type="region of interest" description="Disordered" evidence="1">
    <location>
        <begin position="1"/>
        <end position="35"/>
    </location>
</feature>
<dbReference type="InterPro" id="IPR001304">
    <property type="entry name" value="C-type_lectin-like"/>
</dbReference>
<keyword evidence="3" id="KW-1185">Reference proteome</keyword>
<gene>
    <name evidence="4" type="primary">LOC108012335</name>
</gene>
<dbReference type="AlphaFoldDB" id="A0AB40D7Q3"/>
<evidence type="ECO:0000313" key="3">
    <source>
        <dbReference type="Proteomes" id="UP001652628"/>
    </source>
</evidence>
<dbReference type="PROSITE" id="PS50041">
    <property type="entry name" value="C_TYPE_LECTIN_2"/>
    <property type="match status" value="1"/>
</dbReference>
<name>A0AB40D7Q3_DROSZ</name>
<dbReference type="GeneID" id="108012335"/>
<accession>A0AB40D7Q3</accession>
<proteinExistence type="predicted"/>
<dbReference type="SMART" id="SM00034">
    <property type="entry name" value="CLECT"/>
    <property type="match status" value="1"/>
</dbReference>
<dbReference type="InterPro" id="IPR016186">
    <property type="entry name" value="C-type_lectin-like/link_sf"/>
</dbReference>
<sequence length="235" mass="26344">MRSLRGAHGCLQERRWTPGEEESRGGGLGPPHEQSAGSVCLLENAPVQCGAFCSSLLHPVYDHNFKMQRQWVETQERLGRMENQLLAIQKALADVKLSPDVPEDVKSNVTVGKFEAINSRQFYIGKKNLQDWNTSVDTCLQMGGYLASFQSQEEFELVKAKLNSQDSYWLGIHNQDNNNTFTSVSTGQPAKFIELPAYIFHNCSKSSCFVLLHAGKMKISESHKKANYICQADDL</sequence>
<feature type="compositionally biased region" description="Basic and acidic residues" evidence="1">
    <location>
        <begin position="11"/>
        <end position="24"/>
    </location>
</feature>
<organism evidence="3 4">
    <name type="scientific">Drosophila suzukii</name>
    <name type="common">Spotted-wing drosophila fruit fly</name>
    <dbReference type="NCBI Taxonomy" id="28584"/>
    <lineage>
        <taxon>Eukaryota</taxon>
        <taxon>Metazoa</taxon>
        <taxon>Ecdysozoa</taxon>
        <taxon>Arthropoda</taxon>
        <taxon>Hexapoda</taxon>
        <taxon>Insecta</taxon>
        <taxon>Pterygota</taxon>
        <taxon>Neoptera</taxon>
        <taxon>Endopterygota</taxon>
        <taxon>Diptera</taxon>
        <taxon>Brachycera</taxon>
        <taxon>Muscomorpha</taxon>
        <taxon>Ephydroidea</taxon>
        <taxon>Drosophilidae</taxon>
        <taxon>Drosophila</taxon>
        <taxon>Sophophora</taxon>
    </lineage>
</organism>
<dbReference type="InterPro" id="IPR016187">
    <property type="entry name" value="CTDL_fold"/>
</dbReference>
<dbReference type="CDD" id="cd00037">
    <property type="entry name" value="CLECT"/>
    <property type="match status" value="1"/>
</dbReference>
<feature type="domain" description="C-type lectin" evidence="2">
    <location>
        <begin position="117"/>
        <end position="231"/>
    </location>
</feature>
<evidence type="ECO:0000259" key="2">
    <source>
        <dbReference type="PROSITE" id="PS50041"/>
    </source>
</evidence>